<proteinExistence type="predicted"/>
<reference evidence="2" key="1">
    <citation type="journal article" date="2015" name="Nature">
        <title>Complex archaea that bridge the gap between prokaryotes and eukaryotes.</title>
        <authorList>
            <person name="Spang A."/>
            <person name="Saw J.H."/>
            <person name="Jorgensen S.L."/>
            <person name="Zaremba-Niedzwiedzka K."/>
            <person name="Martijn J."/>
            <person name="Lind A.E."/>
            <person name="van Eijk R."/>
            <person name="Schleper C."/>
            <person name="Guy L."/>
            <person name="Ettema T.J."/>
        </authorList>
    </citation>
    <scope>NUCLEOTIDE SEQUENCE</scope>
</reference>
<dbReference type="AlphaFoldDB" id="A0A0F9RU84"/>
<sequence>MANLRLLFPVGGVNRSRLPDEQPELTSPGMNNVRPFDVSDERIRGGQRPALIKWGAGTQIGDIEQPVVAMCSVSAVQ</sequence>
<comment type="caution">
    <text evidence="2">The sequence shown here is derived from an EMBL/GenBank/DDBJ whole genome shotgun (WGS) entry which is preliminary data.</text>
</comment>
<dbReference type="EMBL" id="LAZR01000707">
    <property type="protein sequence ID" value="KKN60035.1"/>
    <property type="molecule type" value="Genomic_DNA"/>
</dbReference>
<protein>
    <submittedName>
        <fullName evidence="2">Uncharacterized protein</fullName>
    </submittedName>
</protein>
<accession>A0A0F9RU84</accession>
<name>A0A0F9RU84_9ZZZZ</name>
<evidence type="ECO:0000313" key="2">
    <source>
        <dbReference type="EMBL" id="KKN60035.1"/>
    </source>
</evidence>
<gene>
    <name evidence="2" type="ORF">LCGC14_0536220</name>
</gene>
<feature type="region of interest" description="Disordered" evidence="1">
    <location>
        <begin position="17"/>
        <end position="36"/>
    </location>
</feature>
<evidence type="ECO:0000256" key="1">
    <source>
        <dbReference type="SAM" id="MobiDB-lite"/>
    </source>
</evidence>
<organism evidence="2">
    <name type="scientific">marine sediment metagenome</name>
    <dbReference type="NCBI Taxonomy" id="412755"/>
    <lineage>
        <taxon>unclassified sequences</taxon>
        <taxon>metagenomes</taxon>
        <taxon>ecological metagenomes</taxon>
    </lineage>
</organism>